<keyword evidence="4 10" id="KW-0863">Zinc-finger</keyword>
<keyword evidence="9" id="KW-0539">Nucleus</keyword>
<reference evidence="14" key="3">
    <citation type="submission" date="2025-08" db="UniProtKB">
        <authorList>
            <consortium name="Ensembl"/>
        </authorList>
    </citation>
    <scope>IDENTIFICATION</scope>
</reference>
<dbReference type="InterPro" id="IPR013087">
    <property type="entry name" value="Znf_C2H2_type"/>
</dbReference>
<evidence type="ECO:0000256" key="9">
    <source>
        <dbReference type="ARBA" id="ARBA00023242"/>
    </source>
</evidence>
<dbReference type="PROSITE" id="PS00028">
    <property type="entry name" value="ZINC_FINGER_C2H2_1"/>
    <property type="match status" value="4"/>
</dbReference>
<keyword evidence="15" id="KW-1185">Reference proteome</keyword>
<dbReference type="eggNOG" id="KOG1721">
    <property type="taxonomic scope" value="Eukaryota"/>
</dbReference>
<dbReference type="GeneTree" id="ENSGT00940000155153"/>
<evidence type="ECO:0000256" key="1">
    <source>
        <dbReference type="ARBA" id="ARBA00004123"/>
    </source>
</evidence>
<feature type="domain" description="C2H2-type" evidence="12">
    <location>
        <begin position="462"/>
        <end position="489"/>
    </location>
</feature>
<dbReference type="HOGENOM" id="CLU_002678_76_3_1"/>
<evidence type="ECO:0000256" key="2">
    <source>
        <dbReference type="ARBA" id="ARBA00022723"/>
    </source>
</evidence>
<keyword evidence="5" id="KW-0862">Zinc</keyword>
<dbReference type="InterPro" id="IPR001909">
    <property type="entry name" value="KRAB"/>
</dbReference>
<evidence type="ECO:0000259" key="13">
    <source>
        <dbReference type="PROSITE" id="PS50805"/>
    </source>
</evidence>
<feature type="domain" description="C2H2-type" evidence="12">
    <location>
        <begin position="492"/>
        <end position="519"/>
    </location>
</feature>
<evidence type="ECO:0000256" key="4">
    <source>
        <dbReference type="ARBA" id="ARBA00022771"/>
    </source>
</evidence>
<feature type="domain" description="KRAB" evidence="13">
    <location>
        <begin position="138"/>
        <end position="211"/>
    </location>
</feature>
<dbReference type="PANTHER" id="PTHR23235:SF178">
    <property type="entry name" value="C2H2-TYPE DOMAIN-CONTAINING PROTEIN-RELATED"/>
    <property type="match status" value="1"/>
</dbReference>
<evidence type="ECO:0000256" key="7">
    <source>
        <dbReference type="ARBA" id="ARBA00023125"/>
    </source>
</evidence>
<evidence type="ECO:0008006" key="16">
    <source>
        <dbReference type="Google" id="ProtNLM"/>
    </source>
</evidence>
<dbReference type="InterPro" id="IPR036236">
    <property type="entry name" value="Znf_C2H2_sf"/>
</dbReference>
<dbReference type="PROSITE" id="PS50805">
    <property type="entry name" value="KRAB"/>
    <property type="match status" value="1"/>
</dbReference>
<dbReference type="FunFam" id="3.30.160.60:FF:000295">
    <property type="entry name" value="zinc finger protein 19"/>
    <property type="match status" value="1"/>
</dbReference>
<dbReference type="CDD" id="cd07765">
    <property type="entry name" value="KRAB_A-box"/>
    <property type="match status" value="1"/>
</dbReference>
<dbReference type="PANTHER" id="PTHR23235">
    <property type="entry name" value="KRUEPPEL-LIKE TRANSCRIPTION FACTOR"/>
    <property type="match status" value="1"/>
</dbReference>
<dbReference type="FunFam" id="3.30.160.60:FF:000478">
    <property type="entry name" value="Zinc finger protein 133"/>
    <property type="match status" value="1"/>
</dbReference>
<dbReference type="Proteomes" id="UP000007267">
    <property type="component" value="Unassembled WGS sequence"/>
</dbReference>
<dbReference type="SUPFAM" id="SSF109640">
    <property type="entry name" value="KRAB domain (Kruppel-associated box)"/>
    <property type="match status" value="1"/>
</dbReference>
<dbReference type="AlphaFoldDB" id="K7F3B4"/>
<dbReference type="GO" id="GO:0005634">
    <property type="term" value="C:nucleus"/>
    <property type="evidence" value="ECO:0007669"/>
    <property type="project" value="UniProtKB-SubCell"/>
</dbReference>
<reference evidence="15" key="2">
    <citation type="journal article" date="2013" name="Nat. Genet.">
        <title>The draft genomes of soft-shell turtle and green sea turtle yield insights into the development and evolution of the turtle-specific body plan.</title>
        <authorList>
            <person name="Wang Z."/>
            <person name="Pascual-Anaya J."/>
            <person name="Zadissa A."/>
            <person name="Li W."/>
            <person name="Niimura Y."/>
            <person name="Huang Z."/>
            <person name="Li C."/>
            <person name="White S."/>
            <person name="Xiong Z."/>
            <person name="Fang D."/>
            <person name="Wang B."/>
            <person name="Ming Y."/>
            <person name="Chen Y."/>
            <person name="Zheng Y."/>
            <person name="Kuraku S."/>
            <person name="Pignatelli M."/>
            <person name="Herrero J."/>
            <person name="Beal K."/>
            <person name="Nozawa M."/>
            <person name="Li Q."/>
            <person name="Wang J."/>
            <person name="Zhang H."/>
            <person name="Yu L."/>
            <person name="Shigenobu S."/>
            <person name="Wang J."/>
            <person name="Liu J."/>
            <person name="Flicek P."/>
            <person name="Searle S."/>
            <person name="Wang J."/>
            <person name="Kuratani S."/>
            <person name="Yin Y."/>
            <person name="Aken B."/>
            <person name="Zhang G."/>
            <person name="Irie N."/>
        </authorList>
    </citation>
    <scope>NUCLEOTIDE SEQUENCE [LARGE SCALE GENOMIC DNA]</scope>
    <source>
        <strain evidence="15">Daiwa-1</strain>
    </source>
</reference>
<keyword evidence="3" id="KW-0677">Repeat</keyword>
<keyword evidence="6" id="KW-0805">Transcription regulation</keyword>
<dbReference type="Gene3D" id="3.30.160.60">
    <property type="entry name" value="Classic Zinc Finger"/>
    <property type="match status" value="4"/>
</dbReference>
<dbReference type="GO" id="GO:0000978">
    <property type="term" value="F:RNA polymerase II cis-regulatory region sequence-specific DNA binding"/>
    <property type="evidence" value="ECO:0007669"/>
    <property type="project" value="TreeGrafter"/>
</dbReference>
<evidence type="ECO:0000256" key="6">
    <source>
        <dbReference type="ARBA" id="ARBA00023015"/>
    </source>
</evidence>
<keyword evidence="2" id="KW-0479">Metal-binding</keyword>
<accession>K7F3B4</accession>
<comment type="subcellular location">
    <subcellularLocation>
        <location evidence="1">Nucleus</location>
    </subcellularLocation>
</comment>
<keyword evidence="7" id="KW-0238">DNA-binding</keyword>
<feature type="region of interest" description="Disordered" evidence="11">
    <location>
        <begin position="250"/>
        <end position="280"/>
    </location>
</feature>
<evidence type="ECO:0000313" key="15">
    <source>
        <dbReference type="Proteomes" id="UP000007267"/>
    </source>
</evidence>
<dbReference type="OMA" id="EPICDDQ"/>
<dbReference type="FunFam" id="3.30.160.60:FF:002716">
    <property type="entry name" value="Zinc finger protein 212"/>
    <property type="match status" value="1"/>
</dbReference>
<feature type="region of interest" description="Disordered" evidence="11">
    <location>
        <begin position="408"/>
        <end position="461"/>
    </location>
</feature>
<dbReference type="Gene3D" id="6.10.140.140">
    <property type="match status" value="1"/>
</dbReference>
<evidence type="ECO:0000256" key="3">
    <source>
        <dbReference type="ARBA" id="ARBA00022737"/>
    </source>
</evidence>
<feature type="domain" description="C2H2-type" evidence="12">
    <location>
        <begin position="548"/>
        <end position="574"/>
    </location>
</feature>
<evidence type="ECO:0000256" key="5">
    <source>
        <dbReference type="ARBA" id="ARBA00022833"/>
    </source>
</evidence>
<organism evidence="14 15">
    <name type="scientific">Pelodiscus sinensis</name>
    <name type="common">Chinese softshell turtle</name>
    <name type="synonym">Trionyx sinensis</name>
    <dbReference type="NCBI Taxonomy" id="13735"/>
    <lineage>
        <taxon>Eukaryota</taxon>
        <taxon>Metazoa</taxon>
        <taxon>Chordata</taxon>
        <taxon>Craniata</taxon>
        <taxon>Vertebrata</taxon>
        <taxon>Euteleostomi</taxon>
        <taxon>Archelosauria</taxon>
        <taxon>Testudinata</taxon>
        <taxon>Testudines</taxon>
        <taxon>Cryptodira</taxon>
        <taxon>Trionychia</taxon>
        <taxon>Trionychidae</taxon>
        <taxon>Pelodiscus</taxon>
    </lineage>
</organism>
<dbReference type="GO" id="GO:0000981">
    <property type="term" value="F:DNA-binding transcription factor activity, RNA polymerase II-specific"/>
    <property type="evidence" value="ECO:0007669"/>
    <property type="project" value="TreeGrafter"/>
</dbReference>
<feature type="domain" description="C2H2-type" evidence="12">
    <location>
        <begin position="520"/>
        <end position="547"/>
    </location>
</feature>
<dbReference type="InterPro" id="IPR036051">
    <property type="entry name" value="KRAB_dom_sf"/>
</dbReference>
<evidence type="ECO:0000256" key="11">
    <source>
        <dbReference type="SAM" id="MobiDB-lite"/>
    </source>
</evidence>
<dbReference type="SMART" id="SM00349">
    <property type="entry name" value="KRAB"/>
    <property type="match status" value="1"/>
</dbReference>
<feature type="compositionally biased region" description="Polar residues" evidence="11">
    <location>
        <begin position="260"/>
        <end position="274"/>
    </location>
</feature>
<reference evidence="14" key="4">
    <citation type="submission" date="2025-09" db="UniProtKB">
        <authorList>
            <consortium name="Ensembl"/>
        </authorList>
    </citation>
    <scope>IDENTIFICATION</scope>
</reference>
<dbReference type="Pfam" id="PF00096">
    <property type="entry name" value="zf-C2H2"/>
    <property type="match status" value="4"/>
</dbReference>
<dbReference type="Ensembl" id="ENSPSIT00000002533.1">
    <property type="protein sequence ID" value="ENSPSIP00000002524.1"/>
    <property type="gene ID" value="ENSPSIG00000002479.1"/>
</dbReference>
<dbReference type="FunFam" id="3.30.160.60:FF:002343">
    <property type="entry name" value="Zinc finger protein 33A"/>
    <property type="match status" value="1"/>
</dbReference>
<evidence type="ECO:0000313" key="14">
    <source>
        <dbReference type="Ensembl" id="ENSPSIP00000002524.1"/>
    </source>
</evidence>
<dbReference type="SUPFAM" id="SSF57667">
    <property type="entry name" value="beta-beta-alpha zinc fingers"/>
    <property type="match status" value="3"/>
</dbReference>
<feature type="region of interest" description="Disordered" evidence="11">
    <location>
        <begin position="351"/>
        <end position="388"/>
    </location>
</feature>
<sequence length="574" mass="63757">CPCMQVQQWDMESPRSAPWQPHVDPRRTAVGGTQLQTAEISLWTVVAAIQALERRVDSHASQLLSLEGRTGTAEKKISDAEKGMTEFSNQLAVLGTLIQEYGLLQRRLENMENLLKNRNFWILRLPPGTKGEVPKVPVTFDDVSVYFSEQEWGNLDDWQKDLYKNVMKGNYESLISLGTDYAISKPDLLSRIERGEEPWGGEQENAEEREIPMEPSSGELHGVAFGALLPNVGVEPARMERAMRGLEMEKKPGKGMSFSGAEQAQLPGTESQELGQAAQARERSLSASDACEGPCNPARLSHASLLYWHKNQGPTFPPGLRDSLDTDEVGIEAEEGIPVSLELYATVPRRPEDQSSCQEPICDDQDGVSIPGKYPDGTSLEGLGGEPSRRGAVHLFRMREKLPLRAAMRAAPADPRQGPGASRGQGALRAEPPSPALPAEPAGCPESSLSRHQLSHAGDRPHTCAECQKSFRLKINLMLHQRSHAGKSRGLYICSECGRGFNHHSNFIRHQMIHTGERPYGCTECGKTFMRKEHLLTHRRLHTGERPYQCPECRKSFTRKQHLVGHQRIHVGEK</sequence>
<evidence type="ECO:0000259" key="12">
    <source>
        <dbReference type="PROSITE" id="PS50157"/>
    </source>
</evidence>
<dbReference type="GO" id="GO:0008270">
    <property type="term" value="F:zinc ion binding"/>
    <property type="evidence" value="ECO:0007669"/>
    <property type="project" value="UniProtKB-KW"/>
</dbReference>
<evidence type="ECO:0000256" key="8">
    <source>
        <dbReference type="ARBA" id="ARBA00023163"/>
    </source>
</evidence>
<dbReference type="EMBL" id="AGCU01159450">
    <property type="status" value="NOT_ANNOTATED_CDS"/>
    <property type="molecule type" value="Genomic_DNA"/>
</dbReference>
<reference evidence="15" key="1">
    <citation type="submission" date="2011-10" db="EMBL/GenBank/DDBJ databases">
        <authorList>
            <consortium name="Soft-shell Turtle Genome Consortium"/>
        </authorList>
    </citation>
    <scope>NUCLEOTIDE SEQUENCE [LARGE SCALE GENOMIC DNA]</scope>
    <source>
        <strain evidence="15">Daiwa-1</strain>
    </source>
</reference>
<keyword evidence="8" id="KW-0804">Transcription</keyword>
<dbReference type="SMART" id="SM00355">
    <property type="entry name" value="ZnF_C2H2"/>
    <property type="match status" value="4"/>
</dbReference>
<name>K7F3B4_PELSI</name>
<dbReference type="Pfam" id="PF01352">
    <property type="entry name" value="KRAB"/>
    <property type="match status" value="1"/>
</dbReference>
<evidence type="ECO:0000256" key="10">
    <source>
        <dbReference type="PROSITE-ProRule" id="PRU00042"/>
    </source>
</evidence>
<protein>
    <recommendedName>
        <fullName evidence="16">Zinc finger protein 777</fullName>
    </recommendedName>
</protein>
<dbReference type="PROSITE" id="PS50157">
    <property type="entry name" value="ZINC_FINGER_C2H2_2"/>
    <property type="match status" value="4"/>
</dbReference>
<proteinExistence type="predicted"/>